<dbReference type="GO" id="GO:0005524">
    <property type="term" value="F:ATP binding"/>
    <property type="evidence" value="ECO:0007669"/>
    <property type="project" value="UniProtKB-KW"/>
</dbReference>
<dbReference type="InterPro" id="IPR003593">
    <property type="entry name" value="AAA+_ATPase"/>
</dbReference>
<evidence type="ECO:0000256" key="2">
    <source>
        <dbReference type="ARBA" id="ARBA00022448"/>
    </source>
</evidence>
<keyword evidence="8" id="KW-0472">Membrane</keyword>
<dbReference type="InterPro" id="IPR027417">
    <property type="entry name" value="P-loop_NTPase"/>
</dbReference>
<keyword evidence="3" id="KW-1003">Cell membrane</keyword>
<keyword evidence="4" id="KW-0812">Transmembrane</keyword>
<proteinExistence type="predicted"/>
<dbReference type="GO" id="GO:0042626">
    <property type="term" value="F:ATPase-coupled transmembrane transporter activity"/>
    <property type="evidence" value="ECO:0007669"/>
    <property type="project" value="TreeGrafter"/>
</dbReference>
<feature type="domain" description="ABC transporter" evidence="9">
    <location>
        <begin position="1"/>
        <end position="216"/>
    </location>
</feature>
<dbReference type="InterPro" id="IPR039421">
    <property type="entry name" value="Type_1_exporter"/>
</dbReference>
<comment type="subcellular location">
    <subcellularLocation>
        <location evidence="1">Cell membrane</location>
        <topology evidence="1">Multi-pass membrane protein</topology>
    </subcellularLocation>
</comment>
<dbReference type="Pfam" id="PF00005">
    <property type="entry name" value="ABC_tran"/>
    <property type="match status" value="1"/>
</dbReference>
<evidence type="ECO:0000259" key="9">
    <source>
        <dbReference type="PROSITE" id="PS50893"/>
    </source>
</evidence>
<feature type="non-terminal residue" evidence="10">
    <location>
        <position position="1"/>
    </location>
</feature>
<evidence type="ECO:0000313" key="11">
    <source>
        <dbReference type="Proteomes" id="UP000727857"/>
    </source>
</evidence>
<evidence type="ECO:0000313" key="10">
    <source>
        <dbReference type="EMBL" id="MBO8424160.1"/>
    </source>
</evidence>
<evidence type="ECO:0000256" key="7">
    <source>
        <dbReference type="ARBA" id="ARBA00022989"/>
    </source>
</evidence>
<dbReference type="SUPFAM" id="SSF52540">
    <property type="entry name" value="P-loop containing nucleoside triphosphate hydrolases"/>
    <property type="match status" value="1"/>
</dbReference>
<dbReference type="Gene3D" id="3.40.50.300">
    <property type="entry name" value="P-loop containing nucleotide triphosphate hydrolases"/>
    <property type="match status" value="1"/>
</dbReference>
<reference evidence="10" key="1">
    <citation type="submission" date="2020-10" db="EMBL/GenBank/DDBJ databases">
        <authorList>
            <person name="Gilroy R."/>
        </authorList>
    </citation>
    <scope>NUCLEOTIDE SEQUENCE</scope>
    <source>
        <strain evidence="10">517</strain>
    </source>
</reference>
<gene>
    <name evidence="10" type="ORF">IAB16_04005</name>
</gene>
<dbReference type="PROSITE" id="PS50893">
    <property type="entry name" value="ABC_TRANSPORTER_2"/>
    <property type="match status" value="1"/>
</dbReference>
<evidence type="ECO:0000256" key="8">
    <source>
        <dbReference type="ARBA" id="ARBA00023136"/>
    </source>
</evidence>
<accession>A0A940DIM8</accession>
<reference evidence="10" key="2">
    <citation type="journal article" date="2021" name="PeerJ">
        <title>Extensive microbial diversity within the chicken gut microbiome revealed by metagenomics and culture.</title>
        <authorList>
            <person name="Gilroy R."/>
            <person name="Ravi A."/>
            <person name="Getino M."/>
            <person name="Pursley I."/>
            <person name="Horton D.L."/>
            <person name="Alikhan N.F."/>
            <person name="Baker D."/>
            <person name="Gharbi K."/>
            <person name="Hall N."/>
            <person name="Watson M."/>
            <person name="Adriaenssens E.M."/>
            <person name="Foster-Nyarko E."/>
            <person name="Jarju S."/>
            <person name="Secka A."/>
            <person name="Antonio M."/>
            <person name="Oren A."/>
            <person name="Chaudhuri R.R."/>
            <person name="La Ragione R."/>
            <person name="Hildebrand F."/>
            <person name="Pallen M.J."/>
        </authorList>
    </citation>
    <scope>NUCLEOTIDE SEQUENCE</scope>
    <source>
        <strain evidence="10">517</strain>
    </source>
</reference>
<evidence type="ECO:0000256" key="3">
    <source>
        <dbReference type="ARBA" id="ARBA00022475"/>
    </source>
</evidence>
<keyword evidence="5" id="KW-0547">Nucleotide-binding</keyword>
<name>A0A940DIM8_9FIRM</name>
<keyword evidence="6 10" id="KW-0067">ATP-binding</keyword>
<keyword evidence="2" id="KW-0813">Transport</keyword>
<dbReference type="PANTHER" id="PTHR24221">
    <property type="entry name" value="ATP-BINDING CASSETTE SUB-FAMILY B"/>
    <property type="match status" value="1"/>
</dbReference>
<evidence type="ECO:0000256" key="4">
    <source>
        <dbReference type="ARBA" id="ARBA00022692"/>
    </source>
</evidence>
<dbReference type="Proteomes" id="UP000727857">
    <property type="component" value="Unassembled WGS sequence"/>
</dbReference>
<evidence type="ECO:0000256" key="6">
    <source>
        <dbReference type="ARBA" id="ARBA00022840"/>
    </source>
</evidence>
<dbReference type="PANTHER" id="PTHR24221:SF276">
    <property type="entry name" value="ABC TRANSPORTER, ATP-BINDING_PERMEASE PROTEIN"/>
    <property type="match status" value="1"/>
</dbReference>
<evidence type="ECO:0000256" key="1">
    <source>
        <dbReference type="ARBA" id="ARBA00004651"/>
    </source>
</evidence>
<organism evidence="10 11">
    <name type="scientific">Candidatus Stercoripulliclostridium pullicola</name>
    <dbReference type="NCBI Taxonomy" id="2840953"/>
    <lineage>
        <taxon>Bacteria</taxon>
        <taxon>Bacillati</taxon>
        <taxon>Bacillota</taxon>
        <taxon>Clostridia</taxon>
        <taxon>Eubacteriales</taxon>
        <taxon>Candidatus Stercoripulliclostridium</taxon>
    </lineage>
</organism>
<dbReference type="FunFam" id="3.40.50.300:FF:000221">
    <property type="entry name" value="Multidrug ABC transporter ATP-binding protein"/>
    <property type="match status" value="1"/>
</dbReference>
<dbReference type="SMART" id="SM00382">
    <property type="entry name" value="AAA"/>
    <property type="match status" value="1"/>
</dbReference>
<comment type="caution">
    <text evidence="10">The sequence shown here is derived from an EMBL/GenBank/DDBJ whole genome shotgun (WGS) entry which is preliminary data.</text>
</comment>
<sequence>IDLEIKSGMTVGIIGGTGSSKSTLIQLIPRLYDVSEGELFVGGRNVKEYDLAALRDAVSVVLQKNVLFAGTIKENLRWGNKNASDEEIERVCKLAQAHEFIEEMPDKYDTFIEQGGTNVSGGQKQRLCIARALLKKPKILILDDSTSAVDTKTDALIRKAMREEIPDTTKIIIAQRVVSVEDADLILVMSGGKIVDRGTHEELMKTSDIYREVYETQSGGKEEEENA</sequence>
<dbReference type="AlphaFoldDB" id="A0A940DIM8"/>
<keyword evidence="7" id="KW-1133">Transmembrane helix</keyword>
<dbReference type="InterPro" id="IPR017871">
    <property type="entry name" value="ABC_transporter-like_CS"/>
</dbReference>
<dbReference type="PROSITE" id="PS00211">
    <property type="entry name" value="ABC_TRANSPORTER_1"/>
    <property type="match status" value="1"/>
</dbReference>
<protein>
    <submittedName>
        <fullName evidence="10">ABC transporter ATP-binding protein</fullName>
    </submittedName>
</protein>
<dbReference type="EMBL" id="JADINF010000102">
    <property type="protein sequence ID" value="MBO8424160.1"/>
    <property type="molecule type" value="Genomic_DNA"/>
</dbReference>
<dbReference type="InterPro" id="IPR003439">
    <property type="entry name" value="ABC_transporter-like_ATP-bd"/>
</dbReference>
<dbReference type="GO" id="GO:0016887">
    <property type="term" value="F:ATP hydrolysis activity"/>
    <property type="evidence" value="ECO:0007669"/>
    <property type="project" value="InterPro"/>
</dbReference>
<dbReference type="GO" id="GO:0005886">
    <property type="term" value="C:plasma membrane"/>
    <property type="evidence" value="ECO:0007669"/>
    <property type="project" value="UniProtKB-SubCell"/>
</dbReference>
<evidence type="ECO:0000256" key="5">
    <source>
        <dbReference type="ARBA" id="ARBA00022741"/>
    </source>
</evidence>